<dbReference type="GO" id="GO:0008234">
    <property type="term" value="F:cysteine-type peptidase activity"/>
    <property type="evidence" value="ECO:0007669"/>
    <property type="project" value="UniProtKB-KW"/>
</dbReference>
<keyword evidence="3" id="KW-0378">Hydrolase</keyword>
<dbReference type="Pfam" id="PF08246">
    <property type="entry name" value="Inhibitor_I29"/>
    <property type="match status" value="1"/>
</dbReference>
<evidence type="ECO:0000256" key="2">
    <source>
        <dbReference type="ARBA" id="ARBA00022670"/>
    </source>
</evidence>
<evidence type="ECO:0008006" key="11">
    <source>
        <dbReference type="Google" id="ProtNLM"/>
    </source>
</evidence>
<gene>
    <name evidence="9" type="primary">ORF142007</name>
    <name evidence="10" type="synonym">ORF142012</name>
</gene>
<dbReference type="SMART" id="SM00645">
    <property type="entry name" value="Pept_C1"/>
    <property type="match status" value="1"/>
</dbReference>
<name>A0A0B7ATG4_9EUPU</name>
<evidence type="ECO:0000259" key="8">
    <source>
        <dbReference type="SMART" id="SM00848"/>
    </source>
</evidence>
<comment type="similarity">
    <text evidence="1">Belongs to the peptidase C1 family.</text>
</comment>
<evidence type="ECO:0000259" key="7">
    <source>
        <dbReference type="SMART" id="SM00645"/>
    </source>
</evidence>
<keyword evidence="6" id="KW-1015">Disulfide bond</keyword>
<evidence type="ECO:0000313" key="9">
    <source>
        <dbReference type="EMBL" id="CEK84319.1"/>
    </source>
</evidence>
<evidence type="ECO:0000256" key="6">
    <source>
        <dbReference type="ARBA" id="ARBA00023157"/>
    </source>
</evidence>
<dbReference type="PROSITE" id="PS00639">
    <property type="entry name" value="THIOL_PROTEASE_HIS"/>
    <property type="match status" value="1"/>
</dbReference>
<dbReference type="SUPFAM" id="SSF54001">
    <property type="entry name" value="Cysteine proteinases"/>
    <property type="match status" value="1"/>
</dbReference>
<proteinExistence type="inferred from homology"/>
<dbReference type="InterPro" id="IPR039417">
    <property type="entry name" value="Peptidase_C1A_papain-like"/>
</dbReference>
<keyword evidence="2" id="KW-0645">Protease</keyword>
<dbReference type="InterPro" id="IPR025660">
    <property type="entry name" value="Pept_his_AS"/>
</dbReference>
<dbReference type="GO" id="GO:0006508">
    <property type="term" value="P:proteolysis"/>
    <property type="evidence" value="ECO:0007669"/>
    <property type="project" value="UniProtKB-KW"/>
</dbReference>
<organism evidence="9">
    <name type="scientific">Arion vulgaris</name>
    <dbReference type="NCBI Taxonomy" id="1028688"/>
    <lineage>
        <taxon>Eukaryota</taxon>
        <taxon>Metazoa</taxon>
        <taxon>Spiralia</taxon>
        <taxon>Lophotrochozoa</taxon>
        <taxon>Mollusca</taxon>
        <taxon>Gastropoda</taxon>
        <taxon>Heterobranchia</taxon>
        <taxon>Euthyneura</taxon>
        <taxon>Panpulmonata</taxon>
        <taxon>Eupulmonata</taxon>
        <taxon>Stylommatophora</taxon>
        <taxon>Helicina</taxon>
        <taxon>Arionoidea</taxon>
        <taxon>Arionidae</taxon>
        <taxon>Arion</taxon>
    </lineage>
</organism>
<protein>
    <recommendedName>
        <fullName evidence="11">Cathepsin O</fullName>
    </recommendedName>
</protein>
<evidence type="ECO:0000256" key="5">
    <source>
        <dbReference type="ARBA" id="ARBA00023145"/>
    </source>
</evidence>
<dbReference type="EMBL" id="HACG01037455">
    <property type="protein sequence ID" value="CEK84320.1"/>
    <property type="molecule type" value="Transcribed_RNA"/>
</dbReference>
<dbReference type="InterPro" id="IPR013201">
    <property type="entry name" value="Prot_inhib_I29"/>
</dbReference>
<reference evidence="9" key="1">
    <citation type="submission" date="2014-12" db="EMBL/GenBank/DDBJ databases">
        <title>Insight into the proteome of Arion vulgaris.</title>
        <authorList>
            <person name="Aradska J."/>
            <person name="Bulat T."/>
            <person name="Smidak R."/>
            <person name="Sarate P."/>
            <person name="Gangsoo J."/>
            <person name="Sialana F."/>
            <person name="Bilban M."/>
            <person name="Lubec G."/>
        </authorList>
    </citation>
    <scope>NUCLEOTIDE SEQUENCE</scope>
    <source>
        <tissue evidence="9">Skin</tissue>
    </source>
</reference>
<dbReference type="EMBL" id="HACG01037454">
    <property type="protein sequence ID" value="CEK84319.1"/>
    <property type="molecule type" value="Transcribed_RNA"/>
</dbReference>
<accession>A0A0B7ATG4</accession>
<dbReference type="InterPro" id="IPR000668">
    <property type="entry name" value="Peptidase_C1A_C"/>
</dbReference>
<evidence type="ECO:0000256" key="1">
    <source>
        <dbReference type="ARBA" id="ARBA00008455"/>
    </source>
</evidence>
<dbReference type="SMART" id="SM00848">
    <property type="entry name" value="Inhibitor_I29"/>
    <property type="match status" value="1"/>
</dbReference>
<dbReference type="AlphaFoldDB" id="A0A0B7ATG4"/>
<feature type="domain" description="Peptidase C1A papain C-terminal" evidence="7">
    <location>
        <begin position="153"/>
        <end position="365"/>
    </location>
</feature>
<dbReference type="InterPro" id="IPR000169">
    <property type="entry name" value="Pept_cys_AS"/>
</dbReference>
<dbReference type="InterPro" id="IPR038765">
    <property type="entry name" value="Papain-like_cys_pep_sf"/>
</dbReference>
<sequence>HDRSKWRLSATFVIAECPLSAMDSRSTTPLLCFLLAYLFAFVIRIQCTLQPNDGLIFEQFNEYVIRYNKAYMRNSSEFLNRFQIFKDNIERSKYMNKAYNNSHQAVYGINKFADLTQEEFKAQYLTGLKRNGCMRKQHFASAVTPKDLKSLGIPQKFDWREKGVLTGIRNQESCGACWSFSVVETMESMYAITYKSNFSTPELSVQQLIDCDYDNSGCKGGDICKAAVWAHLNGVVNESLYPLTDQSDNCKTPPVSVPRIYVADYACDSFQGQEIEMLKLLAQHGPIAVAVDATTWHNYIGGIIQFHCSSNINHAVQIVGYDLTGDVPYYIIRNSWGADFGDHGFIYIKYGENLCGLTVEVSHLNVTDYQ</sequence>
<keyword evidence="5" id="KW-0865">Zymogen</keyword>
<dbReference type="InterPro" id="IPR013128">
    <property type="entry name" value="Peptidase_C1A"/>
</dbReference>
<dbReference type="PRINTS" id="PR00705">
    <property type="entry name" value="PAPAIN"/>
</dbReference>
<dbReference type="PROSITE" id="PS00139">
    <property type="entry name" value="THIOL_PROTEASE_CYS"/>
    <property type="match status" value="1"/>
</dbReference>
<dbReference type="CDD" id="cd02248">
    <property type="entry name" value="Peptidase_C1A"/>
    <property type="match status" value="1"/>
</dbReference>
<evidence type="ECO:0000256" key="3">
    <source>
        <dbReference type="ARBA" id="ARBA00022801"/>
    </source>
</evidence>
<evidence type="ECO:0000313" key="10">
    <source>
        <dbReference type="EMBL" id="CEK84320.1"/>
    </source>
</evidence>
<dbReference type="Pfam" id="PF00112">
    <property type="entry name" value="Peptidase_C1"/>
    <property type="match status" value="1"/>
</dbReference>
<keyword evidence="4" id="KW-0788">Thiol protease</keyword>
<evidence type="ECO:0000256" key="4">
    <source>
        <dbReference type="ARBA" id="ARBA00022807"/>
    </source>
</evidence>
<feature type="domain" description="Cathepsin propeptide inhibitor" evidence="8">
    <location>
        <begin position="60"/>
        <end position="120"/>
    </location>
</feature>
<dbReference type="PANTHER" id="PTHR12411">
    <property type="entry name" value="CYSTEINE PROTEASE FAMILY C1-RELATED"/>
    <property type="match status" value="1"/>
</dbReference>
<feature type="non-terminal residue" evidence="9">
    <location>
        <position position="1"/>
    </location>
</feature>
<dbReference type="Gene3D" id="3.90.70.10">
    <property type="entry name" value="Cysteine proteinases"/>
    <property type="match status" value="1"/>
</dbReference>